<dbReference type="GO" id="GO:0050135">
    <property type="term" value="F:NADP+ nucleosidase activity"/>
    <property type="evidence" value="ECO:0007669"/>
    <property type="project" value="InterPro"/>
</dbReference>
<name>A0AAJ5UCI9_9ENTR</name>
<dbReference type="EMBL" id="CP112887">
    <property type="protein sequence ID" value="WBW59691.1"/>
    <property type="molecule type" value="Genomic_DNA"/>
</dbReference>
<dbReference type="InterPro" id="IPR019302">
    <property type="entry name" value="CAP12/PCTIR_TIR_dom"/>
</dbReference>
<protein>
    <submittedName>
        <fullName evidence="2">Nucleotide-binding protein</fullName>
    </submittedName>
</protein>
<dbReference type="RefSeq" id="WP_165457140.1">
    <property type="nucleotide sequence ID" value="NZ_CP112887.1"/>
</dbReference>
<dbReference type="Proteomes" id="UP001210130">
    <property type="component" value="Chromosome"/>
</dbReference>
<proteinExistence type="predicted"/>
<keyword evidence="3" id="KW-1185">Reference proteome</keyword>
<dbReference type="Pfam" id="PF10137">
    <property type="entry name" value="CAP12-PCTIR_TIR"/>
    <property type="match status" value="1"/>
</dbReference>
<evidence type="ECO:0000313" key="3">
    <source>
        <dbReference type="Proteomes" id="UP001210130"/>
    </source>
</evidence>
<reference evidence="2 3" key="1">
    <citation type="journal article" date="2023" name="Microbiol. Resour. Announc.">
        <title>Complete Genome Sequence of the First Colistin-Resistant Raoultella electrica Strain.</title>
        <authorList>
            <person name="Aldeia C."/>
            <person name="Campos-Madueno E.I."/>
            <person name="Sendi P."/>
            <person name="Endimiani A."/>
        </authorList>
    </citation>
    <scope>NUCLEOTIDE SEQUENCE [LARGE SCALE GENOMIC DNA]</scope>
    <source>
        <strain evidence="2 3">S2-IND-01-C</strain>
    </source>
</reference>
<feature type="domain" description="CD-NTase-associated protein 12/Pycsar effector protein TIR" evidence="1">
    <location>
        <begin position="123"/>
        <end position="241"/>
    </location>
</feature>
<dbReference type="AlphaFoldDB" id="A0AAJ5UCI9"/>
<evidence type="ECO:0000259" key="1">
    <source>
        <dbReference type="Pfam" id="PF10137"/>
    </source>
</evidence>
<evidence type="ECO:0000313" key="2">
    <source>
        <dbReference type="EMBL" id="WBW59691.1"/>
    </source>
</evidence>
<gene>
    <name evidence="2" type="ORF">OR613_16825</name>
</gene>
<organism evidence="2 3">
    <name type="scientific">Klebsiella electrica</name>
    <dbReference type="NCBI Taxonomy" id="1259973"/>
    <lineage>
        <taxon>Bacteria</taxon>
        <taxon>Pseudomonadati</taxon>
        <taxon>Pseudomonadota</taxon>
        <taxon>Gammaproteobacteria</taxon>
        <taxon>Enterobacterales</taxon>
        <taxon>Enterobacteriaceae</taxon>
        <taxon>Klebsiella/Raoultella group</taxon>
        <taxon>Klebsiella</taxon>
    </lineage>
</organism>
<sequence length="267" mass="29788">MLNDVYSGYWTGDISGTNQGGISFTLNVEGNNVSGSAKIHELALGAYEYNISGKIDENLFIELTPGNRNPMVMLGKVTVICSLINNNKLRGKWRSSIGTEGVFNAEKFDESELKTELPENNSVFLVHGHDEGTKHSVARFLEKLGVEPVILQEQINKGMTIIEKFQEFAKRAGFAVILMTPDDYGYAINNEQNKSLRARQNVILELGYFTALLGREKTMVLIKGNIEIPTDALGITYEKIDSNEGWKMRLARELKEAGYSIDMNNII</sequence>
<accession>A0AAJ5UCI9</accession>